<dbReference type="OrthoDB" id="935637at2759"/>
<dbReference type="GeneID" id="115977211"/>
<dbReference type="EnsemblPlants" id="QL02p092343:mrna">
    <property type="protein sequence ID" value="QL02p092343:mrna"/>
    <property type="gene ID" value="QL02p092343"/>
</dbReference>
<evidence type="ECO:0000313" key="12">
    <source>
        <dbReference type="EnsemblPlants" id="QL02p092343:mrna"/>
    </source>
</evidence>
<evidence type="ECO:0000256" key="10">
    <source>
        <dbReference type="RuleBase" id="RU000488"/>
    </source>
</evidence>
<dbReference type="RefSeq" id="XP_030954792.1">
    <property type="nucleotide sequence ID" value="XM_031098932.1"/>
</dbReference>
<feature type="transmembrane region" description="Helical" evidence="11">
    <location>
        <begin position="88"/>
        <end position="111"/>
    </location>
</feature>
<dbReference type="GO" id="GO:0140021">
    <property type="term" value="P:mitochondrial ADP transmembrane transport"/>
    <property type="evidence" value="ECO:0007669"/>
    <property type="project" value="InterPro"/>
</dbReference>
<comment type="subunit">
    <text evidence="11">Monomer.</text>
</comment>
<dbReference type="Gene3D" id="1.50.40.10">
    <property type="entry name" value="Mitochondrial carrier domain"/>
    <property type="match status" value="1"/>
</dbReference>
<keyword evidence="7 9" id="KW-0472">Membrane</keyword>
<dbReference type="Gramene" id="QL02p092343:mrna">
    <property type="protein sequence ID" value="QL02p092343:mrna"/>
    <property type="gene ID" value="QL02p092343"/>
</dbReference>
<keyword evidence="3 10" id="KW-0813">Transport</keyword>
<name>A0A7N2R057_QUELO</name>
<evidence type="ECO:0000256" key="5">
    <source>
        <dbReference type="ARBA" id="ARBA00022737"/>
    </source>
</evidence>
<dbReference type="InParanoid" id="A0A7N2R057"/>
<evidence type="ECO:0000256" key="6">
    <source>
        <dbReference type="ARBA" id="ARBA00022989"/>
    </source>
</evidence>
<dbReference type="InterPro" id="IPR002113">
    <property type="entry name" value="ADT_euk_type"/>
</dbReference>
<gene>
    <name evidence="12" type="primary">LOC115977211</name>
</gene>
<dbReference type="Pfam" id="PF00153">
    <property type="entry name" value="Mito_carr"/>
    <property type="match status" value="3"/>
</dbReference>
<evidence type="ECO:0000256" key="3">
    <source>
        <dbReference type="ARBA" id="ARBA00022448"/>
    </source>
</evidence>
<keyword evidence="13" id="KW-1185">Reference proteome</keyword>
<dbReference type="InterPro" id="IPR002067">
    <property type="entry name" value="MCP"/>
</dbReference>
<evidence type="ECO:0000256" key="11">
    <source>
        <dbReference type="RuleBase" id="RU368008"/>
    </source>
</evidence>
<organism evidence="12 13">
    <name type="scientific">Quercus lobata</name>
    <name type="common">Valley oak</name>
    <dbReference type="NCBI Taxonomy" id="97700"/>
    <lineage>
        <taxon>Eukaryota</taxon>
        <taxon>Viridiplantae</taxon>
        <taxon>Streptophyta</taxon>
        <taxon>Embryophyta</taxon>
        <taxon>Tracheophyta</taxon>
        <taxon>Spermatophyta</taxon>
        <taxon>Magnoliopsida</taxon>
        <taxon>eudicotyledons</taxon>
        <taxon>Gunneridae</taxon>
        <taxon>Pentapetalae</taxon>
        <taxon>rosids</taxon>
        <taxon>fabids</taxon>
        <taxon>Fagales</taxon>
        <taxon>Fagaceae</taxon>
        <taxon>Quercus</taxon>
    </lineage>
</organism>
<dbReference type="GO" id="GO:1990544">
    <property type="term" value="P:mitochondrial ATP transmembrane transport"/>
    <property type="evidence" value="ECO:0007669"/>
    <property type="project" value="InterPro"/>
</dbReference>
<dbReference type="RefSeq" id="XP_030954789.1">
    <property type="nucleotide sequence ID" value="XM_031098929.1"/>
</dbReference>
<dbReference type="PROSITE" id="PS50920">
    <property type="entry name" value="SOLCAR"/>
    <property type="match status" value="3"/>
</dbReference>
<evidence type="ECO:0000256" key="2">
    <source>
        <dbReference type="ARBA" id="ARBA00006375"/>
    </source>
</evidence>
<dbReference type="RefSeq" id="XP_030954790.1">
    <property type="nucleotide sequence ID" value="XM_031098930.1"/>
</dbReference>
<dbReference type="GO" id="GO:0005743">
    <property type="term" value="C:mitochondrial inner membrane"/>
    <property type="evidence" value="ECO:0007669"/>
    <property type="project" value="InterPro"/>
</dbReference>
<dbReference type="KEGG" id="qlo:115977211"/>
<keyword evidence="4 9" id="KW-0812">Transmembrane</keyword>
<comment type="caution">
    <text evidence="11">Lacks conserved residue(s) required for the propagation of feature annotation.</text>
</comment>
<comment type="subcellular location">
    <subcellularLocation>
        <location evidence="1 11">Membrane</location>
        <topology evidence="1 11">Multi-pass membrane protein</topology>
    </subcellularLocation>
</comment>
<feature type="transmembrane region" description="Helical" evidence="11">
    <location>
        <begin position="187"/>
        <end position="206"/>
    </location>
</feature>
<keyword evidence="5" id="KW-0677">Repeat</keyword>
<comment type="catalytic activity">
    <reaction evidence="8">
        <text>ADP(in) + ATP(out) = ADP(out) + ATP(in)</text>
        <dbReference type="Rhea" id="RHEA:34999"/>
        <dbReference type="ChEBI" id="CHEBI:30616"/>
        <dbReference type="ChEBI" id="CHEBI:456216"/>
    </reaction>
    <physiologicalReaction direction="left-to-right" evidence="8">
        <dbReference type="Rhea" id="RHEA:35000"/>
    </physiologicalReaction>
</comment>
<dbReference type="PANTHER" id="PTHR45635:SF23">
    <property type="entry name" value="ADP_ATP TRANSLOCASE"/>
    <property type="match status" value="1"/>
</dbReference>
<dbReference type="PRINTS" id="PR00926">
    <property type="entry name" value="MITOCARRIER"/>
</dbReference>
<dbReference type="Proteomes" id="UP000594261">
    <property type="component" value="Chromosome 2"/>
</dbReference>
<evidence type="ECO:0000256" key="7">
    <source>
        <dbReference type="ARBA" id="ARBA00023136"/>
    </source>
</evidence>
<dbReference type="RefSeq" id="XP_030954793.1">
    <property type="nucleotide sequence ID" value="XM_031098933.1"/>
</dbReference>
<protein>
    <recommendedName>
        <fullName evidence="11">ADP/ATP translocase</fullName>
    </recommendedName>
    <alternativeName>
        <fullName evidence="11">ADP,ATP carrier protein</fullName>
    </alternativeName>
</protein>
<reference evidence="12" key="2">
    <citation type="submission" date="2021-01" db="UniProtKB">
        <authorList>
            <consortium name="EnsemblPlants"/>
        </authorList>
    </citation>
    <scope>IDENTIFICATION</scope>
</reference>
<dbReference type="InterPro" id="IPR023395">
    <property type="entry name" value="MCP_dom_sf"/>
</dbReference>
<feature type="repeat" description="Solcar" evidence="9">
    <location>
        <begin position="85"/>
        <end position="174"/>
    </location>
</feature>
<dbReference type="InterPro" id="IPR018108">
    <property type="entry name" value="MCP_transmembrane"/>
</dbReference>
<evidence type="ECO:0000256" key="1">
    <source>
        <dbReference type="ARBA" id="ARBA00004141"/>
    </source>
</evidence>
<evidence type="ECO:0000313" key="13">
    <source>
        <dbReference type="Proteomes" id="UP000594261"/>
    </source>
</evidence>
<dbReference type="AlphaFoldDB" id="A0A7N2R057"/>
<comment type="similarity">
    <text evidence="2 10">Belongs to the mitochondrial carrier (TC 2.A.29) family.</text>
</comment>
<evidence type="ECO:0000256" key="8">
    <source>
        <dbReference type="ARBA" id="ARBA00024143"/>
    </source>
</evidence>
<comment type="function">
    <text evidence="11">Catalyzes the exchange of ADP and ATP across the membrane.</text>
</comment>
<feature type="repeat" description="Solcar" evidence="9">
    <location>
        <begin position="186"/>
        <end position="278"/>
    </location>
</feature>
<accession>A0A7N2R057</accession>
<dbReference type="PANTHER" id="PTHR45635">
    <property type="entry name" value="ADP,ATP CARRIER PROTEIN 1-RELATED-RELATED"/>
    <property type="match status" value="1"/>
</dbReference>
<feature type="repeat" description="Solcar" evidence="9">
    <location>
        <begin position="287"/>
        <end position="374"/>
    </location>
</feature>
<dbReference type="PRINTS" id="PR00927">
    <property type="entry name" value="ADPTRNSLCASE"/>
</dbReference>
<dbReference type="GO" id="GO:0005471">
    <property type="term" value="F:ATP:ADP antiporter activity"/>
    <property type="evidence" value="ECO:0007669"/>
    <property type="project" value="UniProtKB-UniRule"/>
</dbReference>
<proteinExistence type="inferred from homology"/>
<sequence>MADGPQLPSVIQKIRVQPYLSITHFPNHQAWTSSLQNIPSAGGYAIDRLHKTLLPANAGSASYLASPLLPVFVRAPLEKPESASRTRLVYGSFHVLFGVLIAPIGRVKLLIQCQDEMIKSGRLPKPYKGIVNCFGRTISNEGFISLWRGYIPGVISDVSFRVIRFGLDNYFLTLTNFKKDKDGYWKWLLGGLAGGLFANLATHFVVYPLDYAQTRLANDIKTSNKIEERQFKGLIDVYKKTIRSDGIAGLYRGFAISCCKSLLSNGVYFGIHVFFRPFMLLRVRSQDDFLAASVMAVGVAVCQKMATYPLDTVQRRMMMTSGEVVKYQSSIHAFAEIIRNEGVKSLYKGGGACILEKITLSVILTVFVTRMQNFLYTTKSNSAADSVSAKRNGSAGGGQSASTLAIKWTYGKD</sequence>
<dbReference type="RefSeq" id="XP_030954791.1">
    <property type="nucleotide sequence ID" value="XM_031098931.1"/>
</dbReference>
<evidence type="ECO:0000256" key="4">
    <source>
        <dbReference type="ARBA" id="ARBA00022692"/>
    </source>
</evidence>
<dbReference type="SUPFAM" id="SSF103506">
    <property type="entry name" value="Mitochondrial carrier"/>
    <property type="match status" value="1"/>
</dbReference>
<evidence type="ECO:0000256" key="9">
    <source>
        <dbReference type="PROSITE-ProRule" id="PRU00282"/>
    </source>
</evidence>
<keyword evidence="6 11" id="KW-1133">Transmembrane helix</keyword>
<reference evidence="13" key="1">
    <citation type="journal article" date="2016" name="G3 (Bethesda)">
        <title>First Draft Assembly and Annotation of the Genome of a California Endemic Oak Quercus lobata Nee (Fagaceae).</title>
        <authorList>
            <person name="Sork V.L."/>
            <person name="Fitz-Gibbon S.T."/>
            <person name="Puiu D."/>
            <person name="Crepeau M."/>
            <person name="Gugger P.F."/>
            <person name="Sherman R."/>
            <person name="Stevens K."/>
            <person name="Langley C.H."/>
            <person name="Pellegrini M."/>
            <person name="Salzberg S.L."/>
        </authorList>
    </citation>
    <scope>NUCLEOTIDE SEQUENCE [LARGE SCALE GENOMIC DNA]</scope>
    <source>
        <strain evidence="13">cv. SW786</strain>
    </source>
</reference>